<dbReference type="AlphaFoldDB" id="A0A831VWG1"/>
<gene>
    <name evidence="1" type="ORF">ENH87_15900</name>
</gene>
<accession>A0A831VWG1</accession>
<organism evidence="1">
    <name type="scientific">Pricia antarctica</name>
    <dbReference type="NCBI Taxonomy" id="641691"/>
    <lineage>
        <taxon>Bacteria</taxon>
        <taxon>Pseudomonadati</taxon>
        <taxon>Bacteroidota</taxon>
        <taxon>Flavobacteriia</taxon>
        <taxon>Flavobacteriales</taxon>
        <taxon>Flavobacteriaceae</taxon>
        <taxon>Pricia</taxon>
    </lineage>
</organism>
<dbReference type="Proteomes" id="UP000886191">
    <property type="component" value="Unassembled WGS sequence"/>
</dbReference>
<dbReference type="EMBL" id="DRGL01000058">
    <property type="protein sequence ID" value="HEA22384.1"/>
    <property type="molecule type" value="Genomic_DNA"/>
</dbReference>
<protein>
    <recommendedName>
        <fullName evidence="2">HD domain-containing protein</fullName>
    </recommendedName>
</protein>
<dbReference type="SUPFAM" id="SSF109604">
    <property type="entry name" value="HD-domain/PDEase-like"/>
    <property type="match status" value="1"/>
</dbReference>
<proteinExistence type="predicted"/>
<evidence type="ECO:0000313" key="1">
    <source>
        <dbReference type="EMBL" id="HEA22384.1"/>
    </source>
</evidence>
<evidence type="ECO:0008006" key="2">
    <source>
        <dbReference type="Google" id="ProtNLM"/>
    </source>
</evidence>
<dbReference type="Gene3D" id="1.10.3210.10">
    <property type="entry name" value="Hypothetical protein af1432"/>
    <property type="match status" value="1"/>
</dbReference>
<reference evidence="1" key="1">
    <citation type="journal article" date="2020" name="mSystems">
        <title>Genome- and Community-Level Interaction Insights into Carbon Utilization and Element Cycling Functions of Hydrothermarchaeota in Hydrothermal Sediment.</title>
        <authorList>
            <person name="Zhou Z."/>
            <person name="Liu Y."/>
            <person name="Xu W."/>
            <person name="Pan J."/>
            <person name="Luo Z.H."/>
            <person name="Li M."/>
        </authorList>
    </citation>
    <scope>NUCLEOTIDE SEQUENCE [LARGE SCALE GENOMIC DNA]</scope>
    <source>
        <strain evidence="1">HyVt-345</strain>
    </source>
</reference>
<sequence>MVEGAMAIGNAENLSKEEMEVLLIAAWFHDTGFAHTKEDHEEGSVLIATGFLQLENTNNEFISEVSSYILATKFGASPKTKTHHIIRDADMFPLSKDDYDDFAIKLRTETFSLLMIFLHRRKIINFLFQILKRFILVGLFCKKLI</sequence>
<name>A0A831VWG1_9FLAO</name>
<comment type="caution">
    <text evidence="1">The sequence shown here is derived from an EMBL/GenBank/DDBJ whole genome shotgun (WGS) entry which is preliminary data.</text>
</comment>